<dbReference type="EMBL" id="JACSPW010000018">
    <property type="protein sequence ID" value="MBD8034538.1"/>
    <property type="molecule type" value="Genomic_DNA"/>
</dbReference>
<protein>
    <submittedName>
        <fullName evidence="1">Uncharacterized protein</fullName>
    </submittedName>
</protein>
<keyword evidence="2" id="KW-1185">Reference proteome</keyword>
<evidence type="ECO:0000313" key="1">
    <source>
        <dbReference type="EMBL" id="MBD8034538.1"/>
    </source>
</evidence>
<evidence type="ECO:0000313" key="2">
    <source>
        <dbReference type="Proteomes" id="UP000600565"/>
    </source>
</evidence>
<comment type="caution">
    <text evidence="1">The sequence shown here is derived from an EMBL/GenBank/DDBJ whole genome shotgun (WGS) entry which is preliminary data.</text>
</comment>
<reference evidence="1 2" key="1">
    <citation type="submission" date="2020-08" db="EMBL/GenBank/DDBJ databases">
        <title>A Genomic Blueprint of the Chicken Gut Microbiome.</title>
        <authorList>
            <person name="Gilroy R."/>
            <person name="Ravi A."/>
            <person name="Getino M."/>
            <person name="Pursley I."/>
            <person name="Horton D.L."/>
            <person name="Alikhan N.-F."/>
            <person name="Baker D."/>
            <person name="Gharbi K."/>
            <person name="Hall N."/>
            <person name="Watson M."/>
            <person name="Adriaenssens E.M."/>
            <person name="Foster-Nyarko E."/>
            <person name="Jarju S."/>
            <person name="Secka A."/>
            <person name="Antonio M."/>
            <person name="Oren A."/>
            <person name="Chaudhuri R."/>
            <person name="La Ragione R.M."/>
            <person name="Hildebrand F."/>
            <person name="Pallen M.J."/>
        </authorList>
    </citation>
    <scope>NUCLEOTIDE SEQUENCE [LARGE SCALE GENOMIC DNA]</scope>
    <source>
        <strain evidence="1 2">Sa1YVA6</strain>
    </source>
</reference>
<organism evidence="1 2">
    <name type="scientific">Solibacillus merdavium</name>
    <dbReference type="NCBI Taxonomy" id="2762218"/>
    <lineage>
        <taxon>Bacteria</taxon>
        <taxon>Bacillati</taxon>
        <taxon>Bacillota</taxon>
        <taxon>Bacilli</taxon>
        <taxon>Bacillales</taxon>
        <taxon>Caryophanaceae</taxon>
        <taxon>Solibacillus</taxon>
    </lineage>
</organism>
<gene>
    <name evidence="1" type="ORF">H9632_15825</name>
</gene>
<proteinExistence type="predicted"/>
<dbReference type="Proteomes" id="UP000600565">
    <property type="component" value="Unassembled WGS sequence"/>
</dbReference>
<name>A0ABR8XRH3_9BACL</name>
<accession>A0ABR8XRH3</accession>
<sequence length="103" mass="11996">MNQLSMINETTPVNIPHHTYKRECRYMRGINIPLGDIEKILSKLDYDAHIYFEFHNLAKEIKQGTLLNGYAGLASAISDYYKRERNTEIPELTNGQDFYVKIV</sequence>
<dbReference type="RefSeq" id="WP_191705036.1">
    <property type="nucleotide sequence ID" value="NZ_JACSPW010000018.1"/>
</dbReference>